<proteinExistence type="predicted"/>
<dbReference type="PIRSF" id="PIRSF018266">
    <property type="entry name" value="FecR"/>
    <property type="match status" value="1"/>
</dbReference>
<dbReference type="Proteomes" id="UP001378956">
    <property type="component" value="Unassembled WGS sequence"/>
</dbReference>
<dbReference type="RefSeq" id="WP_172661440.1">
    <property type="nucleotide sequence ID" value="NZ_CBFGNQ010000014.1"/>
</dbReference>
<keyword evidence="5" id="KW-1185">Reference proteome</keyword>
<dbReference type="Pfam" id="PF16344">
    <property type="entry name" value="FecR_C"/>
    <property type="match status" value="1"/>
</dbReference>
<organism evidence="4 5">
    <name type="scientific">Pedobacter panaciterrae</name>
    <dbReference type="NCBI Taxonomy" id="363849"/>
    <lineage>
        <taxon>Bacteria</taxon>
        <taxon>Pseudomonadati</taxon>
        <taxon>Bacteroidota</taxon>
        <taxon>Sphingobacteriia</taxon>
        <taxon>Sphingobacteriales</taxon>
        <taxon>Sphingobacteriaceae</taxon>
        <taxon>Pedobacter</taxon>
    </lineage>
</organism>
<dbReference type="Gene3D" id="2.60.120.1440">
    <property type="match status" value="1"/>
</dbReference>
<evidence type="ECO:0000313" key="5">
    <source>
        <dbReference type="Proteomes" id="UP001378956"/>
    </source>
</evidence>
<accession>A0ABU8NQ75</accession>
<dbReference type="PANTHER" id="PTHR30273">
    <property type="entry name" value="PERIPLASMIC SIGNAL SENSOR AND SIGMA FACTOR ACTIVATOR FECR-RELATED"/>
    <property type="match status" value="1"/>
</dbReference>
<feature type="transmembrane region" description="Helical" evidence="1">
    <location>
        <begin position="100"/>
        <end position="120"/>
    </location>
</feature>
<keyword evidence="1" id="KW-1133">Transmembrane helix</keyword>
<dbReference type="InterPro" id="IPR012373">
    <property type="entry name" value="Ferrdict_sens_TM"/>
</dbReference>
<gene>
    <name evidence="4" type="ORF">WAE58_17785</name>
</gene>
<evidence type="ECO:0000259" key="3">
    <source>
        <dbReference type="Pfam" id="PF16344"/>
    </source>
</evidence>
<dbReference type="Pfam" id="PF04773">
    <property type="entry name" value="FecR"/>
    <property type="match status" value="1"/>
</dbReference>
<protein>
    <submittedName>
        <fullName evidence="4">FecR domain-containing protein</fullName>
    </submittedName>
</protein>
<feature type="domain" description="Protein FecR C-terminal" evidence="3">
    <location>
        <begin position="293"/>
        <end position="358"/>
    </location>
</feature>
<comment type="caution">
    <text evidence="4">The sequence shown here is derived from an EMBL/GenBank/DDBJ whole genome shotgun (WGS) entry which is preliminary data.</text>
</comment>
<dbReference type="PANTHER" id="PTHR30273:SF2">
    <property type="entry name" value="PROTEIN FECR"/>
    <property type="match status" value="1"/>
</dbReference>
<name>A0ABU8NQ75_9SPHI</name>
<reference evidence="4 5" key="1">
    <citation type="submission" date="2024-03" db="EMBL/GenBank/DDBJ databases">
        <title>Sequence of Lycoming College Course Isolates.</title>
        <authorList>
            <person name="Plotts O."/>
            <person name="Newman J."/>
        </authorList>
    </citation>
    <scope>NUCLEOTIDE SEQUENCE [LARGE SCALE GENOMIC DNA]</scope>
    <source>
        <strain evidence="4 5">CJB-3</strain>
    </source>
</reference>
<evidence type="ECO:0000313" key="4">
    <source>
        <dbReference type="EMBL" id="MEJ2904296.1"/>
    </source>
</evidence>
<feature type="domain" description="FecR protein" evidence="2">
    <location>
        <begin position="137"/>
        <end position="231"/>
    </location>
</feature>
<keyword evidence="1" id="KW-0472">Membrane</keyword>
<dbReference type="InterPro" id="IPR032508">
    <property type="entry name" value="FecR_C"/>
</dbReference>
<sequence>MVGIKDDFCIEELICCESFQQYCLGTSLADQILWDEWIEKIPHRKTDFEEAKKIVNILNVKQGSRLSQIKDLKEGIKYRNAFVEKIELGTEPNLNHKRAYLKYTIGIAAAIVAVLFLYFYSNPYLKDKNTPNIFKHYSSGMAVRRTIILSDGTVITLAKESSIQLDDAYDTGKRELWLTGEAFFDVKHDTAHPFIVHTSFNDVKVLGTTFNIKAYPNSKTTETSLIHGSVRIDSKSNPGNFVILKPNQKVVSNNQSETKDESVTKEYKVSVLQTDSFSKKPEETKWIRSRLDIDNLPLSAIAQKLQTWYGIEVLIADEEVKDYRYSGTFENETIVKTLEALQLSYPFKFEIENNKITIKK</sequence>
<dbReference type="EMBL" id="JBBEUB010000006">
    <property type="protein sequence ID" value="MEJ2904296.1"/>
    <property type="molecule type" value="Genomic_DNA"/>
</dbReference>
<evidence type="ECO:0000256" key="1">
    <source>
        <dbReference type="SAM" id="Phobius"/>
    </source>
</evidence>
<keyword evidence="1" id="KW-0812">Transmembrane</keyword>
<evidence type="ECO:0000259" key="2">
    <source>
        <dbReference type="Pfam" id="PF04773"/>
    </source>
</evidence>
<dbReference type="InterPro" id="IPR006860">
    <property type="entry name" value="FecR"/>
</dbReference>
<dbReference type="Gene3D" id="3.55.50.30">
    <property type="match status" value="1"/>
</dbReference>